<dbReference type="Proteomes" id="UP001597063">
    <property type="component" value="Unassembled WGS sequence"/>
</dbReference>
<protein>
    <submittedName>
        <fullName evidence="2">Alpha/beta fold hydrolase</fullName>
    </submittedName>
</protein>
<organism evidence="2 3">
    <name type="scientific">Actinomadura fibrosa</name>
    <dbReference type="NCBI Taxonomy" id="111802"/>
    <lineage>
        <taxon>Bacteria</taxon>
        <taxon>Bacillati</taxon>
        <taxon>Actinomycetota</taxon>
        <taxon>Actinomycetes</taxon>
        <taxon>Streptosporangiales</taxon>
        <taxon>Thermomonosporaceae</taxon>
        <taxon>Actinomadura</taxon>
    </lineage>
</organism>
<dbReference type="InterPro" id="IPR029058">
    <property type="entry name" value="AB_hydrolase_fold"/>
</dbReference>
<dbReference type="InterPro" id="IPR000073">
    <property type="entry name" value="AB_hydrolase_1"/>
</dbReference>
<proteinExistence type="predicted"/>
<gene>
    <name evidence="2" type="ORF">ACFQZM_27110</name>
</gene>
<feature type="domain" description="AB hydrolase-1" evidence="1">
    <location>
        <begin position="26"/>
        <end position="157"/>
    </location>
</feature>
<evidence type="ECO:0000313" key="3">
    <source>
        <dbReference type="Proteomes" id="UP001597063"/>
    </source>
</evidence>
<dbReference type="EMBL" id="JBHTGP010000013">
    <property type="protein sequence ID" value="MFD0688191.1"/>
    <property type="molecule type" value="Genomic_DNA"/>
</dbReference>
<dbReference type="PRINTS" id="PR00111">
    <property type="entry name" value="ABHYDROLASE"/>
</dbReference>
<dbReference type="GO" id="GO:0016787">
    <property type="term" value="F:hydrolase activity"/>
    <property type="evidence" value="ECO:0007669"/>
    <property type="project" value="UniProtKB-KW"/>
</dbReference>
<name>A0ABW2XNT2_9ACTN</name>
<dbReference type="RefSeq" id="WP_165502925.1">
    <property type="nucleotide sequence ID" value="NZ_CAACUY010000061.1"/>
</dbReference>
<keyword evidence="2" id="KW-0378">Hydrolase</keyword>
<dbReference type="Gene3D" id="3.40.50.1820">
    <property type="entry name" value="alpha/beta hydrolase"/>
    <property type="match status" value="1"/>
</dbReference>
<dbReference type="InterPro" id="IPR050471">
    <property type="entry name" value="AB_hydrolase"/>
</dbReference>
<dbReference type="SUPFAM" id="SSF53474">
    <property type="entry name" value="alpha/beta-Hydrolases"/>
    <property type="match status" value="1"/>
</dbReference>
<keyword evidence="3" id="KW-1185">Reference proteome</keyword>
<dbReference type="Pfam" id="PF00561">
    <property type="entry name" value="Abhydrolase_1"/>
    <property type="match status" value="1"/>
</dbReference>
<evidence type="ECO:0000313" key="2">
    <source>
        <dbReference type="EMBL" id="MFD0688191.1"/>
    </source>
</evidence>
<dbReference type="PANTHER" id="PTHR43433:SF1">
    <property type="entry name" value="BLL5160 PROTEIN"/>
    <property type="match status" value="1"/>
</dbReference>
<reference evidence="3" key="1">
    <citation type="journal article" date="2019" name="Int. J. Syst. Evol. Microbiol.">
        <title>The Global Catalogue of Microorganisms (GCM) 10K type strain sequencing project: providing services to taxonomists for standard genome sequencing and annotation.</title>
        <authorList>
            <consortium name="The Broad Institute Genomics Platform"/>
            <consortium name="The Broad Institute Genome Sequencing Center for Infectious Disease"/>
            <person name="Wu L."/>
            <person name="Ma J."/>
        </authorList>
    </citation>
    <scope>NUCLEOTIDE SEQUENCE [LARGE SCALE GENOMIC DNA]</scope>
    <source>
        <strain evidence="3">JCM 9371</strain>
    </source>
</reference>
<dbReference type="PANTHER" id="PTHR43433">
    <property type="entry name" value="HYDROLASE, ALPHA/BETA FOLD FAMILY PROTEIN"/>
    <property type="match status" value="1"/>
</dbReference>
<sequence length="259" mass="27768">MGYANTDDGQKIWYAVTGETDRETTPLLLIQGLALDHHGWDSADGDFDGRPVIVMDHRGTGASGDHFPDDWSMSGFARDAVAVLDAAGVQRAMVYGHSMGGRIAQWLGALHPDRVAALVLGSTTVGDGTGVARPQHATDALNSGDGARLSALFYTDAWLAEHPHTATSVLPSASISAMGAHLAAVARHDGPVPAQIKPPTLILHGADDELAVVENARLLAREIPRSTLRVFDGERHVYWVASERPHAVVRAFLEEHDRR</sequence>
<accession>A0ABW2XNT2</accession>
<comment type="caution">
    <text evidence="2">The sequence shown here is derived from an EMBL/GenBank/DDBJ whole genome shotgun (WGS) entry which is preliminary data.</text>
</comment>
<evidence type="ECO:0000259" key="1">
    <source>
        <dbReference type="Pfam" id="PF00561"/>
    </source>
</evidence>